<dbReference type="Proteomes" id="UP000282247">
    <property type="component" value="Segment"/>
</dbReference>
<gene>
    <name evidence="1" type="primary">12</name>
    <name evidence="1" type="ORF">SEA_DAROLANDSTONE_12</name>
</gene>
<accession>A0A386KMC4</accession>
<dbReference type="Pfam" id="PF12691">
    <property type="entry name" value="Phage_tail_terminator_6"/>
    <property type="match status" value="1"/>
</dbReference>
<reference evidence="1 2" key="1">
    <citation type="submission" date="2018-08" db="EMBL/GenBank/DDBJ databases">
        <authorList>
            <person name="Amani N.Z."/>
            <person name="Ambroziak M.E."/>
            <person name="Biju A."/>
            <person name="Bushnell W."/>
            <person name="Calia C.N."/>
            <person name="Chen Y.J."/>
            <person name="Hill L.T."/>
            <person name="Karpinska S."/>
            <person name="Martinez K.C."/>
            <person name="Medwid J.R."/>
            <person name="Nguyen C."/>
            <person name="Oliver A."/>
            <person name="Pham J.P."/>
            <person name="Ramsey M.R."/>
            <person name="Ravi S."/>
            <person name="Sardina J.R."/>
            <person name="Senecal S.L."/>
            <person name="Sheen J."/>
            <person name="Shende N.V."/>
            <person name="Shi C.Y."/>
            <person name="Stuart L.C."/>
            <person name="Vu L."/>
            <person name="Wang L.Q."/>
            <person name="West L.J."/>
            <person name="Westgaard A.C."/>
            <person name="Liu R.B."/>
            <person name="Pierce E.C."/>
            <person name="Mohan S."/>
            <person name="Pogliano J."/>
            <person name="Delesalle V.A."/>
            <person name="Garlena R.A."/>
            <person name="Russell D.A."/>
            <person name="Pope W.H."/>
            <person name="Jacobs-Sera D."/>
            <person name="Hatfull G.F."/>
        </authorList>
    </citation>
    <scope>NUCLEOTIDE SEQUENCE [LARGE SCALE GENOMIC DNA]</scope>
</reference>
<dbReference type="RefSeq" id="YP_009812923.1">
    <property type="nucleotide sequence ID" value="NC_048072.1"/>
</dbReference>
<proteinExistence type="predicted"/>
<dbReference type="KEGG" id="vg:55003997"/>
<evidence type="ECO:0000313" key="2">
    <source>
        <dbReference type="Proteomes" id="UP000282247"/>
    </source>
</evidence>
<dbReference type="InterPro" id="IPR024411">
    <property type="entry name" value="Tail_terminator_phage"/>
</dbReference>
<protein>
    <submittedName>
        <fullName evidence="1">Tail terminator</fullName>
    </submittedName>
</protein>
<keyword evidence="2" id="KW-1185">Reference proteome</keyword>
<name>A0A386KMC4_9CAUD</name>
<evidence type="ECO:0000313" key="1">
    <source>
        <dbReference type="EMBL" id="AYD86204.1"/>
    </source>
</evidence>
<dbReference type="GeneID" id="55003997"/>
<organism evidence="1 2">
    <name type="scientific">Streptomyces phage Darolandstone</name>
    <dbReference type="NCBI Taxonomy" id="2315716"/>
    <lineage>
        <taxon>Viruses</taxon>
        <taxon>Duplodnaviria</taxon>
        <taxon>Heunggongvirae</taxon>
        <taxon>Uroviricota</taxon>
        <taxon>Caudoviricetes</taxon>
        <taxon>Raleighvirus</taxon>
        <taxon>Raleighvirus darolandstone</taxon>
    </lineage>
</organism>
<dbReference type="EMBL" id="MH825699">
    <property type="protein sequence ID" value="AYD86204.1"/>
    <property type="molecule type" value="Genomic_DNA"/>
</dbReference>
<sequence length="142" mass="15231">MADLDPLDGVARLLDGLGLVTYDPDGTTGDLFVEAMPPGPDAAVALWLYDGEAPDTRNAYDTPRLQVRVRGGPDPRVSRRRCWRIYSALHGLAGVALPDGTWLVLAAARATPAPMGPDSSGRHEHVVNFDLDVSAPTDNRTE</sequence>